<keyword evidence="3 11" id="KW-1134">Transmembrane beta strand</keyword>
<keyword evidence="6" id="KW-0408">Iron</keyword>
<evidence type="ECO:0000256" key="5">
    <source>
        <dbReference type="ARBA" id="ARBA00022692"/>
    </source>
</evidence>
<evidence type="ECO:0000259" key="14">
    <source>
        <dbReference type="Pfam" id="PF00593"/>
    </source>
</evidence>
<evidence type="ECO:0000256" key="4">
    <source>
        <dbReference type="ARBA" id="ARBA00022496"/>
    </source>
</evidence>
<protein>
    <submittedName>
        <fullName evidence="16">TonB-dependent receptor</fullName>
    </submittedName>
</protein>
<keyword evidence="13" id="KW-0732">Signal</keyword>
<keyword evidence="10 11" id="KW-0998">Cell outer membrane</keyword>
<gene>
    <name evidence="16" type="primary">fyuA</name>
    <name evidence="16" type="ORF">GCM10017044_09920</name>
</gene>
<dbReference type="RefSeq" id="WP_191250431.1">
    <property type="nucleotide sequence ID" value="NZ_BNCI01000001.1"/>
</dbReference>
<feature type="signal peptide" evidence="13">
    <location>
        <begin position="1"/>
        <end position="26"/>
    </location>
</feature>
<keyword evidence="16" id="KW-0675">Receptor</keyword>
<keyword evidence="8 12" id="KW-0798">TonB box</keyword>
<feature type="chain" id="PRO_5037734087" evidence="13">
    <location>
        <begin position="27"/>
        <end position="733"/>
    </location>
</feature>
<dbReference type="CDD" id="cd01347">
    <property type="entry name" value="ligand_gated_channel"/>
    <property type="match status" value="1"/>
</dbReference>
<keyword evidence="7" id="KW-0406">Ion transport</keyword>
<dbReference type="PROSITE" id="PS52016">
    <property type="entry name" value="TONB_DEPENDENT_REC_3"/>
    <property type="match status" value="1"/>
</dbReference>
<evidence type="ECO:0000256" key="3">
    <source>
        <dbReference type="ARBA" id="ARBA00022452"/>
    </source>
</evidence>
<evidence type="ECO:0000256" key="6">
    <source>
        <dbReference type="ARBA" id="ARBA00023004"/>
    </source>
</evidence>
<evidence type="ECO:0000256" key="8">
    <source>
        <dbReference type="ARBA" id="ARBA00023077"/>
    </source>
</evidence>
<organism evidence="16 17">
    <name type="scientific">Kordiimonas sediminis</name>
    <dbReference type="NCBI Taxonomy" id="1735581"/>
    <lineage>
        <taxon>Bacteria</taxon>
        <taxon>Pseudomonadati</taxon>
        <taxon>Pseudomonadota</taxon>
        <taxon>Alphaproteobacteria</taxon>
        <taxon>Kordiimonadales</taxon>
        <taxon>Kordiimonadaceae</taxon>
        <taxon>Kordiimonas</taxon>
    </lineage>
</organism>
<evidence type="ECO:0000256" key="10">
    <source>
        <dbReference type="ARBA" id="ARBA00023237"/>
    </source>
</evidence>
<dbReference type="GO" id="GO:0009279">
    <property type="term" value="C:cell outer membrane"/>
    <property type="evidence" value="ECO:0007669"/>
    <property type="project" value="UniProtKB-SubCell"/>
</dbReference>
<accession>A0A919ANT3</accession>
<evidence type="ECO:0000313" key="17">
    <source>
        <dbReference type="Proteomes" id="UP000630923"/>
    </source>
</evidence>
<dbReference type="GO" id="GO:0006826">
    <property type="term" value="P:iron ion transport"/>
    <property type="evidence" value="ECO:0007669"/>
    <property type="project" value="UniProtKB-KW"/>
</dbReference>
<evidence type="ECO:0000256" key="7">
    <source>
        <dbReference type="ARBA" id="ARBA00023065"/>
    </source>
</evidence>
<dbReference type="PANTHER" id="PTHR32552:SF81">
    <property type="entry name" value="TONB-DEPENDENT OUTER MEMBRANE RECEPTOR"/>
    <property type="match status" value="1"/>
</dbReference>
<comment type="subcellular location">
    <subcellularLocation>
        <location evidence="1 11">Cell outer membrane</location>
        <topology evidence="1 11">Multi-pass membrane protein</topology>
    </subcellularLocation>
</comment>
<evidence type="ECO:0000259" key="15">
    <source>
        <dbReference type="Pfam" id="PF07715"/>
    </source>
</evidence>
<dbReference type="InterPro" id="IPR012910">
    <property type="entry name" value="Plug_dom"/>
</dbReference>
<dbReference type="InterPro" id="IPR036942">
    <property type="entry name" value="Beta-barrel_TonB_sf"/>
</dbReference>
<reference evidence="16" key="2">
    <citation type="submission" date="2020-09" db="EMBL/GenBank/DDBJ databases">
        <authorList>
            <person name="Sun Q."/>
            <person name="Kim S."/>
        </authorList>
    </citation>
    <scope>NUCLEOTIDE SEQUENCE</scope>
    <source>
        <strain evidence="16">KCTC 42590</strain>
    </source>
</reference>
<evidence type="ECO:0000313" key="16">
    <source>
        <dbReference type="EMBL" id="GHF17547.1"/>
    </source>
</evidence>
<evidence type="ECO:0000256" key="13">
    <source>
        <dbReference type="SAM" id="SignalP"/>
    </source>
</evidence>
<feature type="domain" description="TonB-dependent receptor plug" evidence="15">
    <location>
        <begin position="51"/>
        <end position="158"/>
    </location>
</feature>
<dbReference type="Proteomes" id="UP000630923">
    <property type="component" value="Unassembled WGS sequence"/>
</dbReference>
<dbReference type="EMBL" id="BNCI01000001">
    <property type="protein sequence ID" value="GHF17547.1"/>
    <property type="molecule type" value="Genomic_DNA"/>
</dbReference>
<evidence type="ECO:0000256" key="9">
    <source>
        <dbReference type="ARBA" id="ARBA00023136"/>
    </source>
</evidence>
<dbReference type="PANTHER" id="PTHR32552">
    <property type="entry name" value="FERRICHROME IRON RECEPTOR-RELATED"/>
    <property type="match status" value="1"/>
</dbReference>
<dbReference type="SUPFAM" id="SSF56935">
    <property type="entry name" value="Porins"/>
    <property type="match status" value="1"/>
</dbReference>
<name>A0A919ANT3_9PROT</name>
<sequence length="733" mass="80649">MITVSKLFGTTALTAAVFAGVVPAVAQNQGGEASFSLEEITVTAQKRAESIQDVAIAISAFNGNDLDKINAVDVTDVVSRTPNFNMTQFNLGEPQFTIRGVGSSSDSAASDPTVPVFVDEVYNARPGSGAFDFFDLERVEVLRGPQGTLYGRNTSGGAVNIITKKPSQEAYSKVFLSYGNYDSMQAKAVFNGGLTETVAAKLSLAYRKHDGYSENILTGDELMDAENFSARLQFMFEPSDTTSLLISTDYSKDDNGGNARVPFPSLAPLDAFIKLQFPDGTSIRKSYANPDSFQKRDMGGIMAKYEQEMDWATLTSISAYRETDYSWFEDLGGLEFGNPEKPWVLKNDDYADEKASQFSQELRLSSKPEEMVKWVAGLYYFTESVDRTERFVTEAAVIFPPVLGGDVSFLQDVKTHSYAAFAETTYPISENFQITGGLRYTHDKKSVNQVTTDNDGSDPVPGLPLLAAPFDVSASDSWDALTGKISLEYKSDNVLYYGTVSRGYKSGMFPSQPNDPVVAVTAQPPERLWNYEIGIKSDLMDKRVRLNVAAFLMDYSNLQLFQLTPELRLQTFSGTAKNYGAEVELAAAVTPELEIGANGSYLHTNLKETSIGMFAGSDLSVSPTWSYNLYVDWSRQLDGGEISVRADYQWRDEYNRGFTPEGGQPPAESNIPSLGLLDARIAYAFKENQYEVALWGKNLTNKDYQTHVIPFVGSGFSLFGPPRTYGVSFTAHF</sequence>
<evidence type="ECO:0000256" key="2">
    <source>
        <dbReference type="ARBA" id="ARBA00022448"/>
    </source>
</evidence>
<keyword evidence="4" id="KW-0410">Iron transport</keyword>
<keyword evidence="9 11" id="KW-0472">Membrane</keyword>
<dbReference type="Gene3D" id="2.40.170.20">
    <property type="entry name" value="TonB-dependent receptor, beta-barrel domain"/>
    <property type="match status" value="1"/>
</dbReference>
<feature type="domain" description="TonB-dependent receptor-like beta-barrel" evidence="14">
    <location>
        <begin position="240"/>
        <end position="699"/>
    </location>
</feature>
<comment type="similarity">
    <text evidence="11 12">Belongs to the TonB-dependent receptor family.</text>
</comment>
<dbReference type="Pfam" id="PF07715">
    <property type="entry name" value="Plug"/>
    <property type="match status" value="1"/>
</dbReference>
<evidence type="ECO:0000256" key="12">
    <source>
        <dbReference type="RuleBase" id="RU003357"/>
    </source>
</evidence>
<keyword evidence="2 11" id="KW-0813">Transport</keyword>
<dbReference type="InterPro" id="IPR000531">
    <property type="entry name" value="Beta-barrel_TonB"/>
</dbReference>
<evidence type="ECO:0000256" key="1">
    <source>
        <dbReference type="ARBA" id="ARBA00004571"/>
    </source>
</evidence>
<dbReference type="AlphaFoldDB" id="A0A919ANT3"/>
<dbReference type="Pfam" id="PF00593">
    <property type="entry name" value="TonB_dep_Rec_b-barrel"/>
    <property type="match status" value="1"/>
</dbReference>
<keyword evidence="17" id="KW-1185">Reference proteome</keyword>
<comment type="caution">
    <text evidence="16">The sequence shown here is derived from an EMBL/GenBank/DDBJ whole genome shotgun (WGS) entry which is preliminary data.</text>
</comment>
<keyword evidence="5 11" id="KW-0812">Transmembrane</keyword>
<dbReference type="InterPro" id="IPR039426">
    <property type="entry name" value="TonB-dep_rcpt-like"/>
</dbReference>
<proteinExistence type="inferred from homology"/>
<reference evidence="16" key="1">
    <citation type="journal article" date="2014" name="Int. J. Syst. Evol. Microbiol.">
        <title>Complete genome sequence of Corynebacterium casei LMG S-19264T (=DSM 44701T), isolated from a smear-ripened cheese.</title>
        <authorList>
            <consortium name="US DOE Joint Genome Institute (JGI-PGF)"/>
            <person name="Walter F."/>
            <person name="Albersmeier A."/>
            <person name="Kalinowski J."/>
            <person name="Ruckert C."/>
        </authorList>
    </citation>
    <scope>NUCLEOTIDE SEQUENCE</scope>
    <source>
        <strain evidence="16">KCTC 42590</strain>
    </source>
</reference>
<evidence type="ECO:0000256" key="11">
    <source>
        <dbReference type="PROSITE-ProRule" id="PRU01360"/>
    </source>
</evidence>